<dbReference type="EMBL" id="CAJNOC010001151">
    <property type="protein sequence ID" value="CAF0839894.1"/>
    <property type="molecule type" value="Genomic_DNA"/>
</dbReference>
<comment type="caution">
    <text evidence="2">The sequence shown here is derived from an EMBL/GenBank/DDBJ whole genome shotgun (WGS) entry which is preliminary data.</text>
</comment>
<dbReference type="Proteomes" id="UP000663879">
    <property type="component" value="Unassembled WGS sequence"/>
</dbReference>
<feature type="signal peptide" evidence="1">
    <location>
        <begin position="1"/>
        <end position="25"/>
    </location>
</feature>
<keyword evidence="1" id="KW-0732">Signal</keyword>
<evidence type="ECO:0000313" key="3">
    <source>
        <dbReference type="Proteomes" id="UP000663879"/>
    </source>
</evidence>
<protein>
    <submittedName>
        <fullName evidence="2">Uncharacterized protein</fullName>
    </submittedName>
</protein>
<sequence length="123" mass="13651">MGCTRSFQIFLTISITLCLISNISCETKQKVRIKRQYFKPAIDGSWLANERSDLIKAIRSKAVTTTTLTTTKSPNVLDPNHKAEITVTNLALSLVNLFDRVKSALCNIINHNCASQQPTPNSN</sequence>
<keyword evidence="3" id="KW-1185">Reference proteome</keyword>
<gene>
    <name evidence="2" type="ORF">OXX778_LOCUS8398</name>
</gene>
<feature type="chain" id="PRO_5032984958" evidence="1">
    <location>
        <begin position="26"/>
        <end position="123"/>
    </location>
</feature>
<reference evidence="2" key="1">
    <citation type="submission" date="2021-02" db="EMBL/GenBank/DDBJ databases">
        <authorList>
            <person name="Nowell W R."/>
        </authorList>
    </citation>
    <scope>NUCLEOTIDE SEQUENCE</scope>
    <source>
        <strain evidence="2">Ploen Becks lab</strain>
    </source>
</reference>
<evidence type="ECO:0000313" key="2">
    <source>
        <dbReference type="EMBL" id="CAF0839894.1"/>
    </source>
</evidence>
<evidence type="ECO:0000256" key="1">
    <source>
        <dbReference type="SAM" id="SignalP"/>
    </source>
</evidence>
<dbReference type="AlphaFoldDB" id="A0A813V8U7"/>
<organism evidence="2 3">
    <name type="scientific">Brachionus calyciflorus</name>
    <dbReference type="NCBI Taxonomy" id="104777"/>
    <lineage>
        <taxon>Eukaryota</taxon>
        <taxon>Metazoa</taxon>
        <taxon>Spiralia</taxon>
        <taxon>Gnathifera</taxon>
        <taxon>Rotifera</taxon>
        <taxon>Eurotatoria</taxon>
        <taxon>Monogononta</taxon>
        <taxon>Pseudotrocha</taxon>
        <taxon>Ploima</taxon>
        <taxon>Brachionidae</taxon>
        <taxon>Brachionus</taxon>
    </lineage>
</organism>
<name>A0A813V8U7_9BILA</name>
<accession>A0A813V8U7</accession>
<dbReference type="OrthoDB" id="10437930at2759"/>
<proteinExistence type="predicted"/>